<dbReference type="Proteomes" id="UP001569177">
    <property type="component" value="Unassembled WGS sequence"/>
</dbReference>
<evidence type="ECO:0000313" key="2">
    <source>
        <dbReference type="EMBL" id="MEZ8092410.1"/>
    </source>
</evidence>
<sequence>MKYLLTLMLVMSSSLSFANAWLDRQHQYVQNYVMMAGTLLQTAEQHSRQCSGNWSHDKLMKRIYKKYRELKIQDTEMHDAGVATYEMKVTVDYLVRNSNVSCGELRSTIYSILESFPK</sequence>
<dbReference type="RefSeq" id="WP_017057324.1">
    <property type="nucleotide sequence ID" value="NZ_JBGONX010000041.1"/>
</dbReference>
<proteinExistence type="predicted"/>
<protein>
    <recommendedName>
        <fullName evidence="4">DUF3718 domain-containing protein</fullName>
    </recommendedName>
</protein>
<evidence type="ECO:0008006" key="4">
    <source>
        <dbReference type="Google" id="ProtNLM"/>
    </source>
</evidence>
<reference evidence="2 3" key="1">
    <citation type="submission" date="2024-06" db="EMBL/GenBank/DDBJ databases">
        <authorList>
            <person name="Steensen K."/>
            <person name="Seneca J."/>
            <person name="Bartlau N."/>
            <person name="Yu A.X."/>
            <person name="Polz M.F."/>
        </authorList>
    </citation>
    <scope>NUCLEOTIDE SEQUENCE [LARGE SCALE GENOMIC DNA]</scope>
    <source>
        <strain evidence="2 3">5S240</strain>
    </source>
</reference>
<name>A0ABV4LMQ2_9VIBR</name>
<evidence type="ECO:0000313" key="3">
    <source>
        <dbReference type="Proteomes" id="UP001569177"/>
    </source>
</evidence>
<gene>
    <name evidence="2" type="ORF">ACED24_20325</name>
</gene>
<accession>A0ABV4LMQ2</accession>
<keyword evidence="3" id="KW-1185">Reference proteome</keyword>
<dbReference type="EMBL" id="JBGOOJ010000047">
    <property type="protein sequence ID" value="MEZ8092410.1"/>
    <property type="molecule type" value="Genomic_DNA"/>
</dbReference>
<feature type="chain" id="PRO_5047105213" description="DUF3718 domain-containing protein" evidence="1">
    <location>
        <begin position="19"/>
        <end position="118"/>
    </location>
</feature>
<keyword evidence="1" id="KW-0732">Signal</keyword>
<feature type="signal peptide" evidence="1">
    <location>
        <begin position="1"/>
        <end position="18"/>
    </location>
</feature>
<organism evidence="2 3">
    <name type="scientific">Vibrio kanaloae</name>
    <dbReference type="NCBI Taxonomy" id="170673"/>
    <lineage>
        <taxon>Bacteria</taxon>
        <taxon>Pseudomonadati</taxon>
        <taxon>Pseudomonadota</taxon>
        <taxon>Gammaproteobacteria</taxon>
        <taxon>Vibrionales</taxon>
        <taxon>Vibrionaceae</taxon>
        <taxon>Vibrio</taxon>
    </lineage>
</organism>
<comment type="caution">
    <text evidence="2">The sequence shown here is derived from an EMBL/GenBank/DDBJ whole genome shotgun (WGS) entry which is preliminary data.</text>
</comment>
<evidence type="ECO:0000256" key="1">
    <source>
        <dbReference type="SAM" id="SignalP"/>
    </source>
</evidence>